<organism evidence="1 2">
    <name type="scientific">Planosporangium flavigriseum</name>
    <dbReference type="NCBI Taxonomy" id="373681"/>
    <lineage>
        <taxon>Bacteria</taxon>
        <taxon>Bacillati</taxon>
        <taxon>Actinomycetota</taxon>
        <taxon>Actinomycetes</taxon>
        <taxon>Micromonosporales</taxon>
        <taxon>Micromonosporaceae</taxon>
        <taxon>Planosporangium</taxon>
    </lineage>
</organism>
<name>A0A8J3LXV2_9ACTN</name>
<gene>
    <name evidence="1" type="ORF">Pfl04_14990</name>
</gene>
<dbReference type="RefSeq" id="WP_168071743.1">
    <property type="nucleotide sequence ID" value="NZ_BAAAQJ010000003.1"/>
</dbReference>
<dbReference type="EMBL" id="BONU01000007">
    <property type="protein sequence ID" value="GIG73095.1"/>
    <property type="molecule type" value="Genomic_DNA"/>
</dbReference>
<evidence type="ECO:0000313" key="1">
    <source>
        <dbReference type="EMBL" id="GIG73095.1"/>
    </source>
</evidence>
<accession>A0A8J3LXV2</accession>
<keyword evidence="2" id="KW-1185">Reference proteome</keyword>
<dbReference type="Proteomes" id="UP000653674">
    <property type="component" value="Unassembled WGS sequence"/>
</dbReference>
<reference evidence="1" key="1">
    <citation type="submission" date="2021-01" db="EMBL/GenBank/DDBJ databases">
        <title>Whole genome shotgun sequence of Planosporangium flavigriseum NBRC 105377.</title>
        <authorList>
            <person name="Komaki H."/>
            <person name="Tamura T."/>
        </authorList>
    </citation>
    <scope>NUCLEOTIDE SEQUENCE</scope>
    <source>
        <strain evidence="1">NBRC 105377</strain>
    </source>
</reference>
<dbReference type="AlphaFoldDB" id="A0A8J3LXV2"/>
<sequence length="83" mass="9582">MASFTRWVRENAQHYLLRDAQARVARAHGITPPPIHGSVFWTRVFVPVYRLTPWAIRRRFMVAMPGSHRKHWSKPTPPAGPAV</sequence>
<proteinExistence type="predicted"/>
<protein>
    <submittedName>
        <fullName evidence="1">Uncharacterized protein</fullName>
    </submittedName>
</protein>
<comment type="caution">
    <text evidence="1">The sequence shown here is derived from an EMBL/GenBank/DDBJ whole genome shotgun (WGS) entry which is preliminary data.</text>
</comment>
<evidence type="ECO:0000313" key="2">
    <source>
        <dbReference type="Proteomes" id="UP000653674"/>
    </source>
</evidence>